<proteinExistence type="predicted"/>
<dbReference type="CDD" id="cd07197">
    <property type="entry name" value="nitrilase"/>
    <property type="match status" value="1"/>
</dbReference>
<dbReference type="GO" id="GO:0016787">
    <property type="term" value="F:hydrolase activity"/>
    <property type="evidence" value="ECO:0007669"/>
    <property type="project" value="UniProtKB-KW"/>
</dbReference>
<dbReference type="EMBL" id="JAVMBO010000006">
    <property type="protein sequence ID" value="MDS1309206.1"/>
    <property type="molecule type" value="Genomic_DNA"/>
</dbReference>
<dbReference type="InterPro" id="IPR036526">
    <property type="entry name" value="C-N_Hydrolase_sf"/>
</dbReference>
<reference evidence="2" key="1">
    <citation type="submission" date="2023-09" db="EMBL/GenBank/DDBJ databases">
        <title>Marinobacter sediminicola sp. nov. and Marinobacter maritimum sp. nov., isolated from marine sediment.</title>
        <authorList>
            <person name="An J."/>
        </authorList>
    </citation>
    <scope>NUCLEOTIDE SEQUENCE</scope>
    <source>
        <strain evidence="2">F60267</strain>
    </source>
</reference>
<dbReference type="SUPFAM" id="SSF56317">
    <property type="entry name" value="Carbon-nitrogen hydrolase"/>
    <property type="match status" value="1"/>
</dbReference>
<organism evidence="2 3">
    <name type="scientific">Marinobacter xiaoshiensis</name>
    <dbReference type="NCBI Taxonomy" id="3073652"/>
    <lineage>
        <taxon>Bacteria</taxon>
        <taxon>Pseudomonadati</taxon>
        <taxon>Pseudomonadota</taxon>
        <taxon>Gammaproteobacteria</taxon>
        <taxon>Pseudomonadales</taxon>
        <taxon>Marinobacteraceae</taxon>
        <taxon>Marinobacter</taxon>
    </lineage>
</organism>
<dbReference type="Proteomes" id="UP001267407">
    <property type="component" value="Unassembled WGS sequence"/>
</dbReference>
<evidence type="ECO:0000313" key="2">
    <source>
        <dbReference type="EMBL" id="MDS1309206.1"/>
    </source>
</evidence>
<feature type="domain" description="CN hydrolase" evidence="1">
    <location>
        <begin position="7"/>
        <end position="269"/>
    </location>
</feature>
<name>A0ABU2HF06_9GAMM</name>
<gene>
    <name evidence="2" type="ORF">RKA07_03680</name>
</gene>
<accession>A0ABU2HF06</accession>
<dbReference type="PANTHER" id="PTHR23088:SF27">
    <property type="entry name" value="DEAMINATED GLUTATHIONE AMIDASE"/>
    <property type="match status" value="1"/>
</dbReference>
<dbReference type="InterPro" id="IPR003010">
    <property type="entry name" value="C-N_Hydrolase"/>
</dbReference>
<evidence type="ECO:0000313" key="3">
    <source>
        <dbReference type="Proteomes" id="UP001267407"/>
    </source>
</evidence>
<dbReference type="PROSITE" id="PS50263">
    <property type="entry name" value="CN_HYDROLASE"/>
    <property type="match status" value="1"/>
</dbReference>
<keyword evidence="3" id="KW-1185">Reference proteome</keyword>
<keyword evidence="2" id="KW-0378">Hydrolase</keyword>
<evidence type="ECO:0000259" key="1">
    <source>
        <dbReference type="PROSITE" id="PS50263"/>
    </source>
</evidence>
<comment type="caution">
    <text evidence="2">The sequence shown here is derived from an EMBL/GenBank/DDBJ whole genome shotgun (WGS) entry which is preliminary data.</text>
</comment>
<dbReference type="RefSeq" id="WP_200202755.1">
    <property type="nucleotide sequence ID" value="NZ_JAVMBO010000006.1"/>
</dbReference>
<sequence length="317" mass="35243">MKDVSTTRVAALQVDTRIGDTQYNLTRCKALVEEACQAGAQWIALPEFFNTGVSWQPSLVSAIEGENGPSAHLLQTLSSRHNLVLGGSFLCRLKDGSVRNRYQCYNRGELVGYHDKDYPTMWESAFYEGGDAGDTGELGVIDGVRVGTAVCWEFLRTATSRRLRGKVDAIIGGSHWWSIPENWPIIYSWLEPANRENSLKTVQDTARLVGAPVIHGSHCNDFSCPMPGLPLTYRGHLEGQAAVIDGHGKLIAHRTYEQGPGVVLADICMQAVEPAEPVPDRFWLRRRGLIPAFSWHLHGMLGRRWYRQHVKGGQPHS</sequence>
<protein>
    <submittedName>
        <fullName evidence="2">Carbon-nitrogen hydrolase family protein</fullName>
    </submittedName>
</protein>
<dbReference type="Gene3D" id="3.60.110.10">
    <property type="entry name" value="Carbon-nitrogen hydrolase"/>
    <property type="match status" value="1"/>
</dbReference>
<dbReference type="PANTHER" id="PTHR23088">
    <property type="entry name" value="NITRILASE-RELATED"/>
    <property type="match status" value="1"/>
</dbReference>
<dbReference type="Pfam" id="PF00795">
    <property type="entry name" value="CN_hydrolase"/>
    <property type="match status" value="1"/>
</dbReference>